<feature type="compositionally biased region" description="Acidic residues" evidence="1">
    <location>
        <begin position="140"/>
        <end position="162"/>
    </location>
</feature>
<feature type="region of interest" description="Disordered" evidence="1">
    <location>
        <begin position="86"/>
        <end position="162"/>
    </location>
</feature>
<name>A0A1G6QAB4_9ACTN</name>
<protein>
    <submittedName>
        <fullName evidence="3">Uncharacterized protein</fullName>
    </submittedName>
</protein>
<accession>A0A1G6QAB4</accession>
<proteinExistence type="predicted"/>
<sequence>MNEQQTPSGNRWEPSGAPTWHPEHTPDAATGTPHATTTAQMPAAPAPSGALATGKPRRLPAKLRQRAAVGAATAALLAIGGVGGFAVGQAATGDGAASPAVQQGGTTTDPDGDGFLGGRPDFGQGTPPGFGGTPPGFDDGTTDDGTTDDGTTPDDDTTGDAA</sequence>
<gene>
    <name evidence="3" type="ORF">SAMN05660690_2770</name>
</gene>
<organism evidence="3 4">
    <name type="scientific">Geodermatophilus telluris</name>
    <dbReference type="NCBI Taxonomy" id="1190417"/>
    <lineage>
        <taxon>Bacteria</taxon>
        <taxon>Bacillati</taxon>
        <taxon>Actinomycetota</taxon>
        <taxon>Actinomycetes</taxon>
        <taxon>Geodermatophilales</taxon>
        <taxon>Geodermatophilaceae</taxon>
        <taxon>Geodermatophilus</taxon>
    </lineage>
</organism>
<dbReference type="EMBL" id="FMZF01000004">
    <property type="protein sequence ID" value="SDC88607.1"/>
    <property type="molecule type" value="Genomic_DNA"/>
</dbReference>
<feature type="compositionally biased region" description="Low complexity" evidence="1">
    <location>
        <begin position="27"/>
        <end position="47"/>
    </location>
</feature>
<dbReference type="AlphaFoldDB" id="A0A1G6QAB4"/>
<feature type="transmembrane region" description="Helical" evidence="2">
    <location>
        <begin position="67"/>
        <end position="88"/>
    </location>
</feature>
<evidence type="ECO:0000313" key="4">
    <source>
        <dbReference type="Proteomes" id="UP000199416"/>
    </source>
</evidence>
<reference evidence="4" key="1">
    <citation type="submission" date="2016-10" db="EMBL/GenBank/DDBJ databases">
        <authorList>
            <person name="Varghese N."/>
            <person name="Submissions S."/>
        </authorList>
    </citation>
    <scope>NUCLEOTIDE SEQUENCE [LARGE SCALE GENOMIC DNA]</scope>
    <source>
        <strain evidence="4">DSM 45421</strain>
    </source>
</reference>
<keyword evidence="2" id="KW-0472">Membrane</keyword>
<dbReference type="Proteomes" id="UP000199416">
    <property type="component" value="Unassembled WGS sequence"/>
</dbReference>
<keyword evidence="2" id="KW-1133">Transmembrane helix</keyword>
<dbReference type="RefSeq" id="WP_091366585.1">
    <property type="nucleotide sequence ID" value="NZ_FMZF01000004.1"/>
</dbReference>
<keyword evidence="4" id="KW-1185">Reference proteome</keyword>
<evidence type="ECO:0000313" key="3">
    <source>
        <dbReference type="EMBL" id="SDC88607.1"/>
    </source>
</evidence>
<dbReference type="STRING" id="1190417.SAMN05660690_2770"/>
<evidence type="ECO:0000256" key="1">
    <source>
        <dbReference type="SAM" id="MobiDB-lite"/>
    </source>
</evidence>
<keyword evidence="2" id="KW-0812">Transmembrane</keyword>
<feature type="region of interest" description="Disordered" evidence="1">
    <location>
        <begin position="1"/>
        <end position="59"/>
    </location>
</feature>
<evidence type="ECO:0000256" key="2">
    <source>
        <dbReference type="SAM" id="Phobius"/>
    </source>
</evidence>